<dbReference type="AlphaFoldDB" id="A0A4C1YHY8"/>
<keyword evidence="3" id="KW-1185">Reference proteome</keyword>
<evidence type="ECO:0000313" key="2">
    <source>
        <dbReference type="EMBL" id="GBP74422.1"/>
    </source>
</evidence>
<feature type="compositionally biased region" description="Basic and acidic residues" evidence="1">
    <location>
        <begin position="99"/>
        <end position="111"/>
    </location>
</feature>
<evidence type="ECO:0000313" key="3">
    <source>
        <dbReference type="Proteomes" id="UP000299102"/>
    </source>
</evidence>
<organism evidence="2 3">
    <name type="scientific">Eumeta variegata</name>
    <name type="common">Bagworm moth</name>
    <name type="synonym">Eumeta japonica</name>
    <dbReference type="NCBI Taxonomy" id="151549"/>
    <lineage>
        <taxon>Eukaryota</taxon>
        <taxon>Metazoa</taxon>
        <taxon>Ecdysozoa</taxon>
        <taxon>Arthropoda</taxon>
        <taxon>Hexapoda</taxon>
        <taxon>Insecta</taxon>
        <taxon>Pterygota</taxon>
        <taxon>Neoptera</taxon>
        <taxon>Endopterygota</taxon>
        <taxon>Lepidoptera</taxon>
        <taxon>Glossata</taxon>
        <taxon>Ditrysia</taxon>
        <taxon>Tineoidea</taxon>
        <taxon>Psychidae</taxon>
        <taxon>Oiketicinae</taxon>
        <taxon>Eumeta</taxon>
    </lineage>
</organism>
<sequence>MPVSERDVCQKPYSETRLDAESELATIDTDDQMYVREDVQLKVVLAEVRRYESSDIVTGPLRRTDSSTLNLSSANWNKKIEEVSGRPPTVGRPASDTTANERDRKFLENAKRTPRSAAGAAALSAHLPYVIRRAPYRALNITLYFEIAYQRSPPH</sequence>
<name>A0A4C1YHY8_EUMVA</name>
<accession>A0A4C1YHY8</accession>
<protein>
    <submittedName>
        <fullName evidence="2">Uncharacterized protein</fullName>
    </submittedName>
</protein>
<evidence type="ECO:0000256" key="1">
    <source>
        <dbReference type="SAM" id="MobiDB-lite"/>
    </source>
</evidence>
<proteinExistence type="predicted"/>
<gene>
    <name evidence="2" type="ORF">EVAR_60572_1</name>
</gene>
<comment type="caution">
    <text evidence="2">The sequence shown here is derived from an EMBL/GenBank/DDBJ whole genome shotgun (WGS) entry which is preliminary data.</text>
</comment>
<dbReference type="EMBL" id="BGZK01001207">
    <property type="protein sequence ID" value="GBP74422.1"/>
    <property type="molecule type" value="Genomic_DNA"/>
</dbReference>
<feature type="region of interest" description="Disordered" evidence="1">
    <location>
        <begin position="80"/>
        <end position="111"/>
    </location>
</feature>
<reference evidence="2 3" key="1">
    <citation type="journal article" date="2019" name="Commun. Biol.">
        <title>The bagworm genome reveals a unique fibroin gene that provides high tensile strength.</title>
        <authorList>
            <person name="Kono N."/>
            <person name="Nakamura H."/>
            <person name="Ohtoshi R."/>
            <person name="Tomita M."/>
            <person name="Numata K."/>
            <person name="Arakawa K."/>
        </authorList>
    </citation>
    <scope>NUCLEOTIDE SEQUENCE [LARGE SCALE GENOMIC DNA]</scope>
</reference>
<dbReference type="Proteomes" id="UP000299102">
    <property type="component" value="Unassembled WGS sequence"/>
</dbReference>